<dbReference type="GO" id="GO:0020037">
    <property type="term" value="F:heme binding"/>
    <property type="evidence" value="ECO:0007669"/>
    <property type="project" value="InterPro"/>
</dbReference>
<evidence type="ECO:0000256" key="1">
    <source>
        <dbReference type="ARBA" id="ARBA00001971"/>
    </source>
</evidence>
<dbReference type="CDD" id="cd11063">
    <property type="entry name" value="CYP52"/>
    <property type="match status" value="1"/>
</dbReference>
<dbReference type="GO" id="GO:0004497">
    <property type="term" value="F:monooxygenase activity"/>
    <property type="evidence" value="ECO:0007669"/>
    <property type="project" value="UniProtKB-KW"/>
</dbReference>
<keyword evidence="10" id="KW-0812">Transmembrane</keyword>
<dbReference type="OMA" id="FHWAFER"/>
<dbReference type="eggNOG" id="KOG0157">
    <property type="taxonomic scope" value="Eukaryota"/>
</dbReference>
<keyword evidence="7 9" id="KW-0503">Monooxygenase</keyword>
<evidence type="ECO:0000256" key="9">
    <source>
        <dbReference type="RuleBase" id="RU000461"/>
    </source>
</evidence>
<dbReference type="PROSITE" id="PS00086">
    <property type="entry name" value="CYTOCHROME_P450"/>
    <property type="match status" value="1"/>
</dbReference>
<protein>
    <submittedName>
        <fullName evidence="11">Cytochrome P450</fullName>
    </submittedName>
</protein>
<dbReference type="PRINTS" id="PR00385">
    <property type="entry name" value="P450"/>
</dbReference>
<proteinExistence type="inferred from homology"/>
<evidence type="ECO:0000313" key="12">
    <source>
        <dbReference type="Proteomes" id="UP000016931"/>
    </source>
</evidence>
<evidence type="ECO:0000256" key="7">
    <source>
        <dbReference type="ARBA" id="ARBA00023033"/>
    </source>
</evidence>
<dbReference type="RefSeq" id="XP_016763933.1">
    <property type="nucleotide sequence ID" value="XM_016908742.1"/>
</dbReference>
<dbReference type="InterPro" id="IPR047146">
    <property type="entry name" value="Cyt_P450_E_CYP52_fungi"/>
</dbReference>
<dbReference type="GO" id="GO:0016705">
    <property type="term" value="F:oxidoreductase activity, acting on paired donors, with incorporation or reduction of molecular oxygen"/>
    <property type="evidence" value="ECO:0007669"/>
    <property type="project" value="InterPro"/>
</dbReference>
<evidence type="ECO:0000256" key="10">
    <source>
        <dbReference type="SAM" id="Phobius"/>
    </source>
</evidence>
<reference evidence="11 12" key="1">
    <citation type="journal article" date="2012" name="PLoS Pathog.">
        <title>Diverse lifestyles and strategies of plant pathogenesis encoded in the genomes of eighteen Dothideomycetes fungi.</title>
        <authorList>
            <person name="Ohm R.A."/>
            <person name="Feau N."/>
            <person name="Henrissat B."/>
            <person name="Schoch C.L."/>
            <person name="Horwitz B.A."/>
            <person name="Barry K.W."/>
            <person name="Condon B.J."/>
            <person name="Copeland A.C."/>
            <person name="Dhillon B."/>
            <person name="Glaser F."/>
            <person name="Hesse C.N."/>
            <person name="Kosti I."/>
            <person name="LaButti K."/>
            <person name="Lindquist E.A."/>
            <person name="Lucas S."/>
            <person name="Salamov A.A."/>
            <person name="Bradshaw R.E."/>
            <person name="Ciuffetti L."/>
            <person name="Hamelin R.C."/>
            <person name="Kema G.H.J."/>
            <person name="Lawrence C."/>
            <person name="Scott J.A."/>
            <person name="Spatafora J.W."/>
            <person name="Turgeon B.G."/>
            <person name="de Wit P.J.G.M."/>
            <person name="Zhong S."/>
            <person name="Goodwin S.B."/>
            <person name="Grigoriev I.V."/>
        </authorList>
    </citation>
    <scope>NUCLEOTIDE SEQUENCE [LARGE SCALE GENOMIC DNA]</scope>
    <source>
        <strain evidence="11 12">SO2202</strain>
    </source>
</reference>
<keyword evidence="10" id="KW-0472">Membrane</keyword>
<dbReference type="Gene3D" id="1.10.630.10">
    <property type="entry name" value="Cytochrome P450"/>
    <property type="match status" value="1"/>
</dbReference>
<dbReference type="OrthoDB" id="1470350at2759"/>
<dbReference type="STRING" id="692275.M3B7G5"/>
<dbReference type="HOGENOM" id="CLU_001570_27_0_1"/>
<keyword evidence="6 8" id="KW-0408">Iron</keyword>
<keyword evidence="4 8" id="KW-0479">Metal-binding</keyword>
<keyword evidence="12" id="KW-1185">Reference proteome</keyword>
<evidence type="ECO:0000256" key="4">
    <source>
        <dbReference type="ARBA" id="ARBA00022723"/>
    </source>
</evidence>
<feature type="transmembrane region" description="Helical" evidence="10">
    <location>
        <begin position="6"/>
        <end position="27"/>
    </location>
</feature>
<feature type="binding site" description="axial binding residue" evidence="8">
    <location>
        <position position="456"/>
    </location>
    <ligand>
        <name>heme</name>
        <dbReference type="ChEBI" id="CHEBI:30413"/>
    </ligand>
    <ligandPart>
        <name>Fe</name>
        <dbReference type="ChEBI" id="CHEBI:18248"/>
    </ligandPart>
</feature>
<dbReference type="PANTHER" id="PTHR24287:SF1">
    <property type="entry name" value="P450, PUTATIVE (EUROFUNG)-RELATED"/>
    <property type="match status" value="1"/>
</dbReference>
<keyword evidence="3 8" id="KW-0349">Heme</keyword>
<evidence type="ECO:0000313" key="11">
    <source>
        <dbReference type="EMBL" id="EMF15812.1"/>
    </source>
</evidence>
<gene>
    <name evidence="11" type="ORF">SEPMUDRAFT_39329</name>
</gene>
<sequence length="520" mass="58701">MIADNVGSVLLTAATIAILLRIISNAVRKFKQSSKARALGCQPASIEPAQWPLGIDTIRNMMKADREQRTPDFMVERFNRMGRYTFLVQVLGQSNILTADPENIKAILATQFADFRMGRVRETNLKLVLGRSIFTVDGDAWHSSREMVRPIFSRENVSDLALLERHLKVMFKCMPVNSDGWTKPVSLATLFPCLTIDSATELFLGKSTNSLDARLAGRDGGKDFHWAFERVQQILGIRIRLQGLYWLYGNREIKEIVQILNDFCDRAMDEADYKNRQADGKNYDYLDVLRSRAADPSEVREQVLGLLAAGRDTTASFLSWVFYCLIRNDRVFHKLRRIILDTFGPDGFDEANITFEKLKGCSYLQHVMNETLRLHSIVPFNGRTAIRDTTLPTGGGPDGTAPIFIPAGGEVRFSTHVLHRRHDLWGPDADDFVPERWEKKRPGWSYAPFNGGPRICIGQQFALTEAGHVIVRMLQKFDAIEGLDVDPLRDYHNFTLVCGPGPGHEGVLCRLRDATARKGE</sequence>
<accession>M3B7G5</accession>
<dbReference type="InterPro" id="IPR001128">
    <property type="entry name" value="Cyt_P450"/>
</dbReference>
<dbReference type="SUPFAM" id="SSF48264">
    <property type="entry name" value="Cytochrome P450"/>
    <property type="match status" value="1"/>
</dbReference>
<evidence type="ECO:0000256" key="3">
    <source>
        <dbReference type="ARBA" id="ARBA00022617"/>
    </source>
</evidence>
<name>M3B7G5_SPHMS</name>
<comment type="cofactor">
    <cofactor evidence="1 8">
        <name>heme</name>
        <dbReference type="ChEBI" id="CHEBI:30413"/>
    </cofactor>
</comment>
<dbReference type="GeneID" id="27905879"/>
<comment type="similarity">
    <text evidence="2 9">Belongs to the cytochrome P450 family.</text>
</comment>
<dbReference type="Pfam" id="PF00067">
    <property type="entry name" value="p450"/>
    <property type="match status" value="1"/>
</dbReference>
<organism evidence="11 12">
    <name type="scientific">Sphaerulina musiva (strain SO2202)</name>
    <name type="common">Poplar stem canker fungus</name>
    <name type="synonym">Septoria musiva</name>
    <dbReference type="NCBI Taxonomy" id="692275"/>
    <lineage>
        <taxon>Eukaryota</taxon>
        <taxon>Fungi</taxon>
        <taxon>Dikarya</taxon>
        <taxon>Ascomycota</taxon>
        <taxon>Pezizomycotina</taxon>
        <taxon>Dothideomycetes</taxon>
        <taxon>Dothideomycetidae</taxon>
        <taxon>Mycosphaerellales</taxon>
        <taxon>Mycosphaerellaceae</taxon>
        <taxon>Sphaerulina</taxon>
    </lineage>
</organism>
<dbReference type="InterPro" id="IPR036396">
    <property type="entry name" value="Cyt_P450_sf"/>
</dbReference>
<evidence type="ECO:0000256" key="6">
    <source>
        <dbReference type="ARBA" id="ARBA00023004"/>
    </source>
</evidence>
<dbReference type="PRINTS" id="PR00465">
    <property type="entry name" value="EP450IV"/>
</dbReference>
<dbReference type="PANTHER" id="PTHR24287">
    <property type="entry name" value="P450, PUTATIVE (EUROFUNG)-RELATED"/>
    <property type="match status" value="1"/>
</dbReference>
<dbReference type="AlphaFoldDB" id="M3B7G5"/>
<evidence type="ECO:0000256" key="2">
    <source>
        <dbReference type="ARBA" id="ARBA00010617"/>
    </source>
</evidence>
<dbReference type="GO" id="GO:0005506">
    <property type="term" value="F:iron ion binding"/>
    <property type="evidence" value="ECO:0007669"/>
    <property type="project" value="InterPro"/>
</dbReference>
<dbReference type="Proteomes" id="UP000016931">
    <property type="component" value="Unassembled WGS sequence"/>
</dbReference>
<dbReference type="InterPro" id="IPR002403">
    <property type="entry name" value="Cyt_P450_E_grp-IV"/>
</dbReference>
<evidence type="ECO:0000256" key="8">
    <source>
        <dbReference type="PIRSR" id="PIRSR602403-1"/>
    </source>
</evidence>
<keyword evidence="10" id="KW-1133">Transmembrane helix</keyword>
<dbReference type="EMBL" id="KB456261">
    <property type="protein sequence ID" value="EMF15812.1"/>
    <property type="molecule type" value="Genomic_DNA"/>
</dbReference>
<dbReference type="InterPro" id="IPR017972">
    <property type="entry name" value="Cyt_P450_CS"/>
</dbReference>
<keyword evidence="5 9" id="KW-0560">Oxidoreductase</keyword>
<evidence type="ECO:0000256" key="5">
    <source>
        <dbReference type="ARBA" id="ARBA00023002"/>
    </source>
</evidence>